<protein>
    <submittedName>
        <fullName evidence="2">Uncharacterized protein</fullName>
    </submittedName>
</protein>
<evidence type="ECO:0000256" key="1">
    <source>
        <dbReference type="SAM" id="Phobius"/>
    </source>
</evidence>
<organism evidence="2 3">
    <name type="scientific">miscellaneous Crenarchaeota group-1 archaeon SG8-32-1</name>
    <dbReference type="NCBI Taxonomy" id="1685124"/>
    <lineage>
        <taxon>Archaea</taxon>
        <taxon>Candidatus Bathyarchaeota</taxon>
        <taxon>MCG-1</taxon>
    </lineage>
</organism>
<evidence type="ECO:0000313" key="2">
    <source>
        <dbReference type="EMBL" id="KON30852.1"/>
    </source>
</evidence>
<dbReference type="Proteomes" id="UP000037237">
    <property type="component" value="Unassembled WGS sequence"/>
</dbReference>
<keyword evidence="1" id="KW-0472">Membrane</keyword>
<dbReference type="AlphaFoldDB" id="A0A0M0BQI8"/>
<feature type="transmembrane region" description="Helical" evidence="1">
    <location>
        <begin position="130"/>
        <end position="148"/>
    </location>
</feature>
<keyword evidence="1" id="KW-1133">Transmembrane helix</keyword>
<reference evidence="2 3" key="1">
    <citation type="submission" date="2015-06" db="EMBL/GenBank/DDBJ databases">
        <title>New insights into the roles of widespread benthic archaea in carbon and nitrogen cycling.</title>
        <authorList>
            <person name="Lazar C.S."/>
            <person name="Baker B.J."/>
            <person name="Seitz K.W."/>
            <person name="Hyde A.S."/>
            <person name="Dick G.J."/>
            <person name="Hinrichs K.-U."/>
            <person name="Teske A.P."/>
        </authorList>
    </citation>
    <scope>NUCLEOTIDE SEQUENCE [LARGE SCALE GENOMIC DNA]</scope>
    <source>
        <strain evidence="2">SG8-32-1</strain>
    </source>
</reference>
<accession>A0A0M0BQI8</accession>
<gene>
    <name evidence="2" type="ORF">AC477_04600</name>
</gene>
<sequence>MDFNILINNAQYILILGGLIATSWFIEKLVKPVPVVGTPTSIFLKIISFFGFFAGIALLITGAAAWQAQTPNVDMYTIYLLIIAGLVLILKPIKDFPWAALLGLIAGGLCAGAVYFFLPLTGPIFGIAPIWIYVIIFLIPAVIVYMVFKFIEDVMKLIGTFLASRPITLIVGFVCIAQGILLLLGNNLFTLLLS</sequence>
<feature type="transmembrane region" description="Helical" evidence="1">
    <location>
        <begin position="97"/>
        <end position="118"/>
    </location>
</feature>
<dbReference type="EMBL" id="LFWU01000113">
    <property type="protein sequence ID" value="KON30852.1"/>
    <property type="molecule type" value="Genomic_DNA"/>
</dbReference>
<evidence type="ECO:0000313" key="3">
    <source>
        <dbReference type="Proteomes" id="UP000037237"/>
    </source>
</evidence>
<feature type="transmembrane region" description="Helical" evidence="1">
    <location>
        <begin position="73"/>
        <end position="90"/>
    </location>
</feature>
<feature type="transmembrane region" description="Helical" evidence="1">
    <location>
        <begin position="42"/>
        <end position="67"/>
    </location>
</feature>
<feature type="transmembrane region" description="Helical" evidence="1">
    <location>
        <begin position="12"/>
        <end position="30"/>
    </location>
</feature>
<comment type="caution">
    <text evidence="2">The sequence shown here is derived from an EMBL/GenBank/DDBJ whole genome shotgun (WGS) entry which is preliminary data.</text>
</comment>
<name>A0A0M0BQI8_9ARCH</name>
<feature type="transmembrane region" description="Helical" evidence="1">
    <location>
        <begin position="169"/>
        <end position="193"/>
    </location>
</feature>
<proteinExistence type="predicted"/>
<keyword evidence="1" id="KW-0812">Transmembrane</keyword>